<dbReference type="PANTHER" id="PTHR43329">
    <property type="entry name" value="EPOXIDE HYDROLASE"/>
    <property type="match status" value="1"/>
</dbReference>
<proteinExistence type="predicted"/>
<dbReference type="PRINTS" id="PR00111">
    <property type="entry name" value="ABHYDROLASE"/>
</dbReference>
<accession>A0AAJ6PBM5</accession>
<dbReference type="Gene3D" id="3.40.50.1820">
    <property type="entry name" value="alpha/beta hydrolase"/>
    <property type="match status" value="1"/>
</dbReference>
<dbReference type="EMBL" id="CP124543">
    <property type="protein sequence ID" value="WGV27957.1"/>
    <property type="molecule type" value="Genomic_DNA"/>
</dbReference>
<dbReference type="GO" id="GO:0016787">
    <property type="term" value="F:hydrolase activity"/>
    <property type="evidence" value="ECO:0007669"/>
    <property type="project" value="UniProtKB-KW"/>
</dbReference>
<dbReference type="InterPro" id="IPR000073">
    <property type="entry name" value="AB_hydrolase_1"/>
</dbReference>
<sequence length="321" mass="36551">MTSVTHRFVETNNIKMHIAEQGQGPLVILCHGFPECWYSWRHQLSALANAGFHVVAPDQRGYGQTDQPEPIEAYNILQLVGDIVGLVNALGEEQAFVVGHDWGAAVAWHCALLRPDIFRAITLLSVPYRPRSWEDIQPTQAMKLMAGEQEFYQLYFQEPGKAEADLESDVRATIRTMLYVASGDPPPSKRWRFLFNKSEKPLDTSSVPEQLPAWLTDQDIDFFTSEFKRTGFRGGLNWYRNIDKMWELTPFLSGAKLHQPALFVAGETDGVITMYREAFDTLEQNMPNLKQKILLSGAGHWIQQERPSEVNRLLIEFLANL</sequence>
<evidence type="ECO:0000313" key="3">
    <source>
        <dbReference type="EMBL" id="WGV27957.1"/>
    </source>
</evidence>
<protein>
    <submittedName>
        <fullName evidence="3">Alpha/beta hydrolase</fullName>
    </submittedName>
</protein>
<keyword evidence="4" id="KW-1185">Reference proteome</keyword>
<gene>
    <name evidence="3" type="ORF">QI031_10950</name>
</gene>
<dbReference type="KEGG" id="hbq:QI031_10950"/>
<dbReference type="Pfam" id="PF00561">
    <property type="entry name" value="Abhydrolase_1"/>
    <property type="match status" value="1"/>
</dbReference>
<reference evidence="3 4" key="1">
    <citation type="journal article" date="2023" name="Limnol Oceanogr Lett">
        <title>Environmental adaptations by the intertidal Antarctic cyanobacterium Halotia branconii CENA392 as revealed using long-read genome sequencing.</title>
        <authorList>
            <person name="Dextro R.B."/>
            <person name="Delbaje E."/>
            <person name="Freitas P.N.N."/>
            <person name="Geraldes V."/>
            <person name="Pinto E."/>
            <person name="Long P.F."/>
            <person name="Fiore M.F."/>
        </authorList>
    </citation>
    <scope>NUCLEOTIDE SEQUENCE [LARGE SCALE GENOMIC DNA]</scope>
    <source>
        <strain evidence="3 4">CENA392</strain>
    </source>
</reference>
<evidence type="ECO:0000256" key="1">
    <source>
        <dbReference type="ARBA" id="ARBA00022801"/>
    </source>
</evidence>
<name>A0AAJ6PBM5_9CYAN</name>
<feature type="domain" description="AB hydrolase-1" evidence="2">
    <location>
        <begin position="25"/>
        <end position="307"/>
    </location>
</feature>
<dbReference type="InterPro" id="IPR000639">
    <property type="entry name" value="Epox_hydrolase-like"/>
</dbReference>
<dbReference type="Proteomes" id="UP001223520">
    <property type="component" value="Chromosome"/>
</dbReference>
<evidence type="ECO:0000259" key="2">
    <source>
        <dbReference type="Pfam" id="PF00561"/>
    </source>
</evidence>
<keyword evidence="1 3" id="KW-0378">Hydrolase</keyword>
<dbReference type="InterPro" id="IPR029058">
    <property type="entry name" value="AB_hydrolase_fold"/>
</dbReference>
<dbReference type="SUPFAM" id="SSF53474">
    <property type="entry name" value="alpha/beta-Hydrolases"/>
    <property type="match status" value="1"/>
</dbReference>
<evidence type="ECO:0000313" key="4">
    <source>
        <dbReference type="Proteomes" id="UP001223520"/>
    </source>
</evidence>
<organism evidence="3 4">
    <name type="scientific">Halotia branconii CENA392</name>
    <dbReference type="NCBI Taxonomy" id="1539056"/>
    <lineage>
        <taxon>Bacteria</taxon>
        <taxon>Bacillati</taxon>
        <taxon>Cyanobacteriota</taxon>
        <taxon>Cyanophyceae</taxon>
        <taxon>Nostocales</taxon>
        <taxon>Nodulariaceae</taxon>
        <taxon>Halotia</taxon>
    </lineage>
</organism>
<dbReference type="AlphaFoldDB" id="A0AAJ6PBM5"/>
<dbReference type="PRINTS" id="PR00412">
    <property type="entry name" value="EPOXHYDRLASE"/>
</dbReference>
<dbReference type="RefSeq" id="WP_281485191.1">
    <property type="nucleotide sequence ID" value="NZ_CP124543.1"/>
</dbReference>